<dbReference type="InterPro" id="IPR006091">
    <property type="entry name" value="Acyl-CoA_Oxase/DH_mid-dom"/>
</dbReference>
<sequence>MQRLLPDTESEDLLALAREIAREELAPLAAEYEEKEIFPREQFRILGSAGLLGLPYPERWGGGDVPYEVYLQVLEEIAAAWMSVGVGLSVHTMSCYALAHYGSDEQRDRWLPAMLGGDLLGAYALSEPHAGSDAAALSTRARRDGDAYVVNGVKAWTTHGGQADYYTTMVRTSDDGGKGISCLLVDADTPGMSAAPPERKMGLTGSTTAQMIFEDARVDADRLIGAEGEGLRIALSSLASGRLGIAACSVGLAQAALDEAVAYAKQRTQFGKPIIDFQGLEFLLADMAAAVESARATYLDAARRRDRGLPFQKQSSIAKLVATDAAMKVTTDAVQVFGGAGYTRDFPVERYMREAKVPQIFEGTNQIQRLVIARELRKAY</sequence>
<dbReference type="Gene3D" id="1.10.540.10">
    <property type="entry name" value="Acyl-CoA dehydrogenase/oxidase, N-terminal domain"/>
    <property type="match status" value="1"/>
</dbReference>
<dbReference type="InterPro" id="IPR013786">
    <property type="entry name" value="AcylCoA_DH/ox_N"/>
</dbReference>
<gene>
    <name evidence="10" type="ORF">MINT15_10030</name>
</gene>
<dbReference type="Pfam" id="PF02771">
    <property type="entry name" value="Acyl-CoA_dh_N"/>
    <property type="match status" value="1"/>
</dbReference>
<evidence type="ECO:0000256" key="2">
    <source>
        <dbReference type="ARBA" id="ARBA00009347"/>
    </source>
</evidence>
<dbReference type="FunFam" id="1.20.140.10:FF:000004">
    <property type="entry name" value="Acyl-CoA dehydrogenase FadE25"/>
    <property type="match status" value="1"/>
</dbReference>
<evidence type="ECO:0000256" key="6">
    <source>
        <dbReference type="RuleBase" id="RU362125"/>
    </source>
</evidence>
<accession>A0A837DC06</accession>
<dbReference type="PROSITE" id="PS00072">
    <property type="entry name" value="ACYL_COA_DH_1"/>
    <property type="match status" value="1"/>
</dbReference>
<dbReference type="SUPFAM" id="SSF47203">
    <property type="entry name" value="Acyl-CoA dehydrogenase C-terminal domain-like"/>
    <property type="match status" value="1"/>
</dbReference>
<proteinExistence type="inferred from homology"/>
<organism evidence="10 11">
    <name type="scientific">Saccharomonospora viridis</name>
    <dbReference type="NCBI Taxonomy" id="1852"/>
    <lineage>
        <taxon>Bacteria</taxon>
        <taxon>Bacillati</taxon>
        <taxon>Actinomycetota</taxon>
        <taxon>Actinomycetes</taxon>
        <taxon>Pseudonocardiales</taxon>
        <taxon>Pseudonocardiaceae</taxon>
        <taxon>Saccharomonospora</taxon>
    </lineage>
</organism>
<dbReference type="Proteomes" id="UP000030848">
    <property type="component" value="Unassembled WGS sequence"/>
</dbReference>
<dbReference type="InterPro" id="IPR006089">
    <property type="entry name" value="Acyl-CoA_DH_CS"/>
</dbReference>
<evidence type="ECO:0000259" key="7">
    <source>
        <dbReference type="Pfam" id="PF00441"/>
    </source>
</evidence>
<dbReference type="PANTHER" id="PTHR43884:SF12">
    <property type="entry name" value="ISOVALERYL-COA DEHYDROGENASE, MITOCHONDRIAL-RELATED"/>
    <property type="match status" value="1"/>
</dbReference>
<comment type="caution">
    <text evidence="10">The sequence shown here is derived from an EMBL/GenBank/DDBJ whole genome shotgun (WGS) entry which is preliminary data.</text>
</comment>
<evidence type="ECO:0000259" key="9">
    <source>
        <dbReference type="Pfam" id="PF02771"/>
    </source>
</evidence>
<dbReference type="Gene3D" id="2.40.110.10">
    <property type="entry name" value="Butyryl-CoA Dehydrogenase, subunit A, domain 2"/>
    <property type="match status" value="1"/>
</dbReference>
<dbReference type="InterPro" id="IPR046373">
    <property type="entry name" value="Acyl-CoA_Oxase/DH_mid-dom_sf"/>
</dbReference>
<dbReference type="PROSITE" id="PS00073">
    <property type="entry name" value="ACYL_COA_DH_2"/>
    <property type="match status" value="1"/>
</dbReference>
<dbReference type="Pfam" id="PF02770">
    <property type="entry name" value="Acyl-CoA_dh_M"/>
    <property type="match status" value="1"/>
</dbReference>
<dbReference type="AlphaFoldDB" id="A0A837DC06"/>
<feature type="domain" description="Acyl-CoA oxidase/dehydrogenase middle" evidence="8">
    <location>
        <begin position="122"/>
        <end position="215"/>
    </location>
</feature>
<evidence type="ECO:0000256" key="4">
    <source>
        <dbReference type="ARBA" id="ARBA00022827"/>
    </source>
</evidence>
<dbReference type="PANTHER" id="PTHR43884">
    <property type="entry name" value="ACYL-COA DEHYDROGENASE"/>
    <property type="match status" value="1"/>
</dbReference>
<keyword evidence="3 6" id="KW-0285">Flavoprotein</keyword>
<comment type="similarity">
    <text evidence="2 6">Belongs to the acyl-CoA dehydrogenase family.</text>
</comment>
<dbReference type="EMBL" id="JRZE01000003">
    <property type="protein sequence ID" value="KHF44121.1"/>
    <property type="molecule type" value="Genomic_DNA"/>
</dbReference>
<feature type="domain" description="Acyl-CoA dehydrogenase/oxidase C-terminal" evidence="7">
    <location>
        <begin position="228"/>
        <end position="376"/>
    </location>
</feature>
<feature type="domain" description="Acyl-CoA dehydrogenase/oxidase N-terminal" evidence="9">
    <location>
        <begin position="9"/>
        <end position="117"/>
    </location>
</feature>
<dbReference type="InterPro" id="IPR009075">
    <property type="entry name" value="AcylCo_DH/oxidase_C"/>
</dbReference>
<evidence type="ECO:0000256" key="3">
    <source>
        <dbReference type="ARBA" id="ARBA00022630"/>
    </source>
</evidence>
<reference evidence="10 11" key="1">
    <citation type="submission" date="2014-10" db="EMBL/GenBank/DDBJ databases">
        <title>Genome sequence of Micropolyspora internatus JCM3315.</title>
        <authorList>
            <person name="Shin S.-K."/>
            <person name="Yi H."/>
        </authorList>
    </citation>
    <scope>NUCLEOTIDE SEQUENCE [LARGE SCALE GENOMIC DNA]</scope>
    <source>
        <strain evidence="10 11">JCM 3315</strain>
    </source>
</reference>
<dbReference type="SUPFAM" id="SSF56645">
    <property type="entry name" value="Acyl-CoA dehydrogenase NM domain-like"/>
    <property type="match status" value="1"/>
</dbReference>
<keyword evidence="4 6" id="KW-0274">FAD</keyword>
<dbReference type="GO" id="GO:0003995">
    <property type="term" value="F:acyl-CoA dehydrogenase activity"/>
    <property type="evidence" value="ECO:0007669"/>
    <property type="project" value="InterPro"/>
</dbReference>
<dbReference type="InterPro" id="IPR009100">
    <property type="entry name" value="AcylCoA_DH/oxidase_NM_dom_sf"/>
</dbReference>
<name>A0A837DC06_9PSEU</name>
<protein>
    <submittedName>
        <fullName evidence="10">Acyl-CoA dehydrogenase</fullName>
    </submittedName>
</protein>
<comment type="cofactor">
    <cofactor evidence="1 6">
        <name>FAD</name>
        <dbReference type="ChEBI" id="CHEBI:57692"/>
    </cofactor>
</comment>
<evidence type="ECO:0000259" key="8">
    <source>
        <dbReference type="Pfam" id="PF02770"/>
    </source>
</evidence>
<evidence type="ECO:0000313" key="10">
    <source>
        <dbReference type="EMBL" id="KHF44121.1"/>
    </source>
</evidence>
<keyword evidence="5 6" id="KW-0560">Oxidoreductase</keyword>
<dbReference type="Pfam" id="PF00441">
    <property type="entry name" value="Acyl-CoA_dh_1"/>
    <property type="match status" value="1"/>
</dbReference>
<dbReference type="Gene3D" id="1.20.140.10">
    <property type="entry name" value="Butyryl-CoA Dehydrogenase, subunit A, domain 3"/>
    <property type="match status" value="1"/>
</dbReference>
<evidence type="ECO:0000256" key="1">
    <source>
        <dbReference type="ARBA" id="ARBA00001974"/>
    </source>
</evidence>
<dbReference type="FunFam" id="2.40.110.10:FF:000001">
    <property type="entry name" value="Acyl-CoA dehydrogenase, mitochondrial"/>
    <property type="match status" value="1"/>
</dbReference>
<dbReference type="GO" id="GO:0050660">
    <property type="term" value="F:flavin adenine dinucleotide binding"/>
    <property type="evidence" value="ECO:0007669"/>
    <property type="project" value="InterPro"/>
</dbReference>
<evidence type="ECO:0000313" key="11">
    <source>
        <dbReference type="Proteomes" id="UP000030848"/>
    </source>
</evidence>
<evidence type="ECO:0000256" key="5">
    <source>
        <dbReference type="ARBA" id="ARBA00023002"/>
    </source>
</evidence>
<dbReference type="InterPro" id="IPR036250">
    <property type="entry name" value="AcylCo_DH-like_C"/>
</dbReference>
<dbReference type="PIRSF" id="PIRSF016578">
    <property type="entry name" value="HsaA"/>
    <property type="match status" value="1"/>
</dbReference>
<dbReference type="InterPro" id="IPR037069">
    <property type="entry name" value="AcylCoA_DH/ox_N_sf"/>
</dbReference>